<accession>A0ABY8FXE0</accession>
<reference evidence="3 4" key="1">
    <citation type="submission" date="2023-03" db="EMBL/GenBank/DDBJ databases">
        <title>Complete genome of Arcanobacterium canis strain DSM 25104 isolated in 2010 from a canine otitis externa in Germany.</title>
        <authorList>
            <person name="Borowiak M."/>
            <person name="Kreitlow A."/>
            <person name="Malorny B."/>
            <person name="Laemmler C."/>
            <person name="Prenger-Berninghoff E."/>
            <person name="Ploetz M."/>
            <person name="Abdulmawjood A."/>
        </authorList>
    </citation>
    <scope>NUCLEOTIDE SEQUENCE [LARGE SCALE GENOMIC DNA]</scope>
    <source>
        <strain evidence="3 4">DSM 25104</strain>
    </source>
</reference>
<dbReference type="Proteomes" id="UP001215216">
    <property type="component" value="Chromosome"/>
</dbReference>
<feature type="transmembrane region" description="Helical" evidence="2">
    <location>
        <begin position="97"/>
        <end position="117"/>
    </location>
</feature>
<name>A0ABY8FXE0_9ACTO</name>
<evidence type="ECO:0000313" key="4">
    <source>
        <dbReference type="Proteomes" id="UP001215216"/>
    </source>
</evidence>
<gene>
    <name evidence="3" type="ORF">P7079_07260</name>
</gene>
<evidence type="ECO:0000256" key="2">
    <source>
        <dbReference type="SAM" id="Phobius"/>
    </source>
</evidence>
<dbReference type="RefSeq" id="WP_278012606.1">
    <property type="nucleotide sequence ID" value="NZ_CP121208.1"/>
</dbReference>
<keyword evidence="2" id="KW-0472">Membrane</keyword>
<dbReference type="EMBL" id="CP121208">
    <property type="protein sequence ID" value="WFM83181.1"/>
    <property type="molecule type" value="Genomic_DNA"/>
</dbReference>
<dbReference type="InterPro" id="IPR022062">
    <property type="entry name" value="DUF3618"/>
</dbReference>
<organism evidence="3 4">
    <name type="scientific">Arcanobacterium canis</name>
    <dbReference type="NCBI Taxonomy" id="999183"/>
    <lineage>
        <taxon>Bacteria</taxon>
        <taxon>Bacillati</taxon>
        <taxon>Actinomycetota</taxon>
        <taxon>Actinomycetes</taxon>
        <taxon>Actinomycetales</taxon>
        <taxon>Actinomycetaceae</taxon>
        <taxon>Arcanobacterium</taxon>
    </lineage>
</organism>
<protein>
    <submittedName>
        <fullName evidence="3">DUF3618 domain-containing protein</fullName>
    </submittedName>
</protein>
<keyword evidence="2" id="KW-0812">Transmembrane</keyword>
<keyword evidence="2" id="KW-1133">Transmembrane helix</keyword>
<evidence type="ECO:0000256" key="1">
    <source>
        <dbReference type="SAM" id="MobiDB-lite"/>
    </source>
</evidence>
<feature type="region of interest" description="Disordered" evidence="1">
    <location>
        <begin position="1"/>
        <end position="38"/>
    </location>
</feature>
<keyword evidence="4" id="KW-1185">Reference proteome</keyword>
<dbReference type="Pfam" id="PF12277">
    <property type="entry name" value="DUF3618"/>
    <property type="match status" value="1"/>
</dbReference>
<evidence type="ECO:0000313" key="3">
    <source>
        <dbReference type="EMBL" id="WFM83181.1"/>
    </source>
</evidence>
<proteinExistence type="predicted"/>
<feature type="compositionally biased region" description="Basic and acidic residues" evidence="1">
    <location>
        <begin position="14"/>
        <end position="38"/>
    </location>
</feature>
<sequence length="119" mass="12826">MSEAVNRVQAAADASRKSAKDYEVHDDTPDNRTPEQIEKDMQRVRDEMTATVNELAAKLDPKRLKEDAKTAASAKVNAAKEKAAEFFAAAKNGDRQAIGILAAAGTVILGLVARAIFKK</sequence>